<dbReference type="GO" id="GO:0005319">
    <property type="term" value="F:lipid transporter activity"/>
    <property type="evidence" value="ECO:0007669"/>
    <property type="project" value="TreeGrafter"/>
</dbReference>
<feature type="transmembrane region" description="Helical" evidence="8">
    <location>
        <begin position="597"/>
        <end position="626"/>
    </location>
</feature>
<dbReference type="InterPro" id="IPR003593">
    <property type="entry name" value="AAA+_ATPase"/>
</dbReference>
<dbReference type="Pfam" id="PF00005">
    <property type="entry name" value="ABC_tran"/>
    <property type="match status" value="1"/>
</dbReference>
<dbReference type="PANTHER" id="PTHR19229:SF250">
    <property type="entry name" value="ABC TRANSPORTER DOMAIN-CONTAINING PROTEIN-RELATED"/>
    <property type="match status" value="1"/>
</dbReference>
<reference evidence="10" key="1">
    <citation type="journal article" date="2020" name="Cell">
        <title>Large-Scale Comparative Analyses of Tick Genomes Elucidate Their Genetic Diversity and Vector Capacities.</title>
        <authorList>
            <consortium name="Tick Genome and Microbiome Consortium (TIGMIC)"/>
            <person name="Jia N."/>
            <person name="Wang J."/>
            <person name="Shi W."/>
            <person name="Du L."/>
            <person name="Sun Y."/>
            <person name="Zhan W."/>
            <person name="Jiang J.F."/>
            <person name="Wang Q."/>
            <person name="Zhang B."/>
            <person name="Ji P."/>
            <person name="Bell-Sakyi L."/>
            <person name="Cui X.M."/>
            <person name="Yuan T.T."/>
            <person name="Jiang B.G."/>
            <person name="Yang W.F."/>
            <person name="Lam T.T."/>
            <person name="Chang Q.C."/>
            <person name="Ding S.J."/>
            <person name="Wang X.J."/>
            <person name="Zhu J.G."/>
            <person name="Ruan X.D."/>
            <person name="Zhao L."/>
            <person name="Wei J.T."/>
            <person name="Ye R.Z."/>
            <person name="Que T.C."/>
            <person name="Du C.H."/>
            <person name="Zhou Y.H."/>
            <person name="Cheng J.X."/>
            <person name="Dai P.F."/>
            <person name="Guo W.B."/>
            <person name="Han X.H."/>
            <person name="Huang E.J."/>
            <person name="Li L.F."/>
            <person name="Wei W."/>
            <person name="Gao Y.C."/>
            <person name="Liu J.Z."/>
            <person name="Shao H.Z."/>
            <person name="Wang X."/>
            <person name="Wang C.C."/>
            <person name="Yang T.C."/>
            <person name="Huo Q.B."/>
            <person name="Li W."/>
            <person name="Chen H.Y."/>
            <person name="Chen S.E."/>
            <person name="Zhou L.G."/>
            <person name="Ni X.B."/>
            <person name="Tian J.H."/>
            <person name="Sheng Y."/>
            <person name="Liu T."/>
            <person name="Pan Y.S."/>
            <person name="Xia L.Y."/>
            <person name="Li J."/>
            <person name="Zhao F."/>
            <person name="Cao W.C."/>
        </authorList>
    </citation>
    <scope>NUCLEOTIDE SEQUENCE</scope>
    <source>
        <strain evidence="10">Rsan-2018</strain>
    </source>
</reference>
<keyword evidence="3" id="KW-0547">Nucleotide-binding</keyword>
<name>A0A9D4PZP2_RHISA</name>
<dbReference type="OrthoDB" id="66620at2759"/>
<dbReference type="SUPFAM" id="SSF52540">
    <property type="entry name" value="P-loop containing nucleoside triphosphate hydrolases"/>
    <property type="match status" value="1"/>
</dbReference>
<feature type="domain" description="ABC transporter" evidence="9">
    <location>
        <begin position="718"/>
        <end position="949"/>
    </location>
</feature>
<dbReference type="VEuPathDB" id="VectorBase:RSAN_047047"/>
<dbReference type="GO" id="GO:0140359">
    <property type="term" value="F:ABC-type transporter activity"/>
    <property type="evidence" value="ECO:0007669"/>
    <property type="project" value="InterPro"/>
</dbReference>
<dbReference type="GO" id="GO:0016887">
    <property type="term" value="F:ATP hydrolysis activity"/>
    <property type="evidence" value="ECO:0007669"/>
    <property type="project" value="InterPro"/>
</dbReference>
<comment type="caution">
    <text evidence="10">The sequence shown here is derived from an EMBL/GenBank/DDBJ whole genome shotgun (WGS) entry which is preliminary data.</text>
</comment>
<accession>A0A9D4PZP2</accession>
<evidence type="ECO:0000256" key="8">
    <source>
        <dbReference type="SAM" id="Phobius"/>
    </source>
</evidence>
<feature type="transmembrane region" description="Helical" evidence="8">
    <location>
        <begin position="445"/>
        <end position="469"/>
    </location>
</feature>
<evidence type="ECO:0000256" key="4">
    <source>
        <dbReference type="ARBA" id="ARBA00022840"/>
    </source>
</evidence>
<dbReference type="GO" id="GO:0005524">
    <property type="term" value="F:ATP binding"/>
    <property type="evidence" value="ECO:0007669"/>
    <property type="project" value="UniProtKB-KW"/>
</dbReference>
<keyword evidence="5 8" id="KW-1133">Transmembrane helix</keyword>
<protein>
    <recommendedName>
        <fullName evidence="9">ABC transporter domain-containing protein</fullName>
    </recommendedName>
</protein>
<reference evidence="10" key="2">
    <citation type="submission" date="2021-09" db="EMBL/GenBank/DDBJ databases">
        <authorList>
            <person name="Jia N."/>
            <person name="Wang J."/>
            <person name="Shi W."/>
            <person name="Du L."/>
            <person name="Sun Y."/>
            <person name="Zhan W."/>
            <person name="Jiang J."/>
            <person name="Wang Q."/>
            <person name="Zhang B."/>
            <person name="Ji P."/>
            <person name="Sakyi L.B."/>
            <person name="Cui X."/>
            <person name="Yuan T."/>
            <person name="Jiang B."/>
            <person name="Yang W."/>
            <person name="Lam T.T.-Y."/>
            <person name="Chang Q."/>
            <person name="Ding S."/>
            <person name="Wang X."/>
            <person name="Zhu J."/>
            <person name="Ruan X."/>
            <person name="Zhao L."/>
            <person name="Wei J."/>
            <person name="Que T."/>
            <person name="Du C."/>
            <person name="Cheng J."/>
            <person name="Dai P."/>
            <person name="Han X."/>
            <person name="Huang E."/>
            <person name="Gao Y."/>
            <person name="Liu J."/>
            <person name="Shao H."/>
            <person name="Ye R."/>
            <person name="Li L."/>
            <person name="Wei W."/>
            <person name="Wang X."/>
            <person name="Wang C."/>
            <person name="Huo Q."/>
            <person name="Li W."/>
            <person name="Guo W."/>
            <person name="Chen H."/>
            <person name="Chen S."/>
            <person name="Zhou L."/>
            <person name="Zhou L."/>
            <person name="Ni X."/>
            <person name="Tian J."/>
            <person name="Zhou Y."/>
            <person name="Sheng Y."/>
            <person name="Liu T."/>
            <person name="Pan Y."/>
            <person name="Xia L."/>
            <person name="Li J."/>
            <person name="Zhao F."/>
            <person name="Cao W."/>
        </authorList>
    </citation>
    <scope>NUCLEOTIDE SEQUENCE</scope>
    <source>
        <strain evidence="10">Rsan-2018</strain>
        <tissue evidence="10">Larvae</tissue>
    </source>
</reference>
<evidence type="ECO:0000256" key="7">
    <source>
        <dbReference type="SAM" id="MobiDB-lite"/>
    </source>
</evidence>
<gene>
    <name evidence="10" type="ORF">HPB52_006397</name>
</gene>
<dbReference type="Proteomes" id="UP000821837">
    <property type="component" value="Chromosome 3"/>
</dbReference>
<dbReference type="Gene3D" id="3.40.50.300">
    <property type="entry name" value="P-loop containing nucleotide triphosphate hydrolases"/>
    <property type="match status" value="1"/>
</dbReference>
<evidence type="ECO:0000259" key="9">
    <source>
        <dbReference type="PROSITE" id="PS50893"/>
    </source>
</evidence>
<dbReference type="SMART" id="SM00382">
    <property type="entry name" value="AAA"/>
    <property type="match status" value="1"/>
</dbReference>
<keyword evidence="4" id="KW-0067">ATP-binding</keyword>
<evidence type="ECO:0000256" key="3">
    <source>
        <dbReference type="ARBA" id="ARBA00022741"/>
    </source>
</evidence>
<evidence type="ECO:0000313" key="10">
    <source>
        <dbReference type="EMBL" id="KAH7961267.1"/>
    </source>
</evidence>
<feature type="transmembrane region" description="Helical" evidence="8">
    <location>
        <begin position="184"/>
        <end position="205"/>
    </location>
</feature>
<dbReference type="VEuPathDB" id="VectorBase:RSAN_038497"/>
<feature type="transmembrane region" description="Helical" evidence="8">
    <location>
        <begin position="411"/>
        <end position="439"/>
    </location>
</feature>
<feature type="region of interest" description="Disordered" evidence="7">
    <location>
        <begin position="662"/>
        <end position="708"/>
    </location>
</feature>
<evidence type="ECO:0000256" key="1">
    <source>
        <dbReference type="ARBA" id="ARBA00004141"/>
    </source>
</evidence>
<evidence type="ECO:0000256" key="6">
    <source>
        <dbReference type="ARBA" id="ARBA00023136"/>
    </source>
</evidence>
<feature type="transmembrane region" description="Helical" evidence="8">
    <location>
        <begin position="481"/>
        <end position="499"/>
    </location>
</feature>
<feature type="compositionally biased region" description="Low complexity" evidence="7">
    <location>
        <begin position="675"/>
        <end position="708"/>
    </location>
</feature>
<dbReference type="InterPro" id="IPR026082">
    <property type="entry name" value="ABCA"/>
</dbReference>
<keyword evidence="6 8" id="KW-0472">Membrane</keyword>
<evidence type="ECO:0000256" key="5">
    <source>
        <dbReference type="ARBA" id="ARBA00022989"/>
    </source>
</evidence>
<comment type="subcellular location">
    <subcellularLocation>
        <location evidence="1">Membrane</location>
        <topology evidence="1">Multi-pass membrane protein</topology>
    </subcellularLocation>
</comment>
<dbReference type="Pfam" id="PF12698">
    <property type="entry name" value="ABC2_membrane_3"/>
    <property type="match status" value="1"/>
</dbReference>
<dbReference type="InterPro" id="IPR013525">
    <property type="entry name" value="ABC2_TM"/>
</dbReference>
<dbReference type="AlphaFoldDB" id="A0A9D4PZP2"/>
<evidence type="ECO:0000313" key="11">
    <source>
        <dbReference type="Proteomes" id="UP000821837"/>
    </source>
</evidence>
<dbReference type="InterPro" id="IPR027417">
    <property type="entry name" value="P-loop_NTPase"/>
</dbReference>
<evidence type="ECO:0000256" key="2">
    <source>
        <dbReference type="ARBA" id="ARBA00022692"/>
    </source>
</evidence>
<feature type="transmembrane region" description="Helical" evidence="8">
    <location>
        <begin position="365"/>
        <end position="390"/>
    </location>
</feature>
<sequence>MRRSSTIIMTTNKSAEVDVLADRAVVLARGVVQLNDDVDNLRNDLRLGYRLCLLRHELAVAAAITRRLVSRMPKLRVLSVIGLEIMLYMPEVTMAKAREFARSIRNEQLYMGITHVGDPYRTIEDGVMRIWGRIHQPDYTATSNPDLMLEALRLHLVRPERPHFCVSVWHRFVALSAKKLRLLWAYRLMLLCAFVANGVLFYVLYESLTDRVAPLGASRGLVRLEAASVGLAAFVHDWRPSPEFAGVVIRSLLDESGIDHQVPLMEEPELYLSSLSARQWRQQGWGIEIHAGMPGPGGSGHWVTLWWSGERWATSGAALTMLHAAQLANASRVRGSRINAQAGSLPNARWTPSAQQVLEHAFNEVPVVACVLAVSAVLAPMTGLFAAIPYSEYRNGLQLLQLMSGLLSFDYWLSHFLWDFVVLHVLGFCVPVTPAWLWFFGDRGVRFLLASLTLFWAYGAAAIPAAHLISKVFPSGCQITITFISLTFGVVPTLLEILWDAEGPGAAPLGRKLTSASRAVPSAALSAGLAKLLRLNALGQLCELPNYQRVNLCRDLKQRLMAQSTATEALAICCPDANEHDTEVPSWSDLLTSDVSLIYDVGALVGCAVVALLLLSLGDAVVVPLVHSIRYLAWRKAGPSTTSKVAAIEASGLMSPVNPAVFAPPLRPSKPQHPSPTAASLSKTPTASASSSSLPTSSGSTTRVTSGSQIREAGQVVLEAAGLERRFGGHYAVRDVSLSVRQRECVGLLGQSGAGKSTTLRMLSGELLPTAGASVVYGNDLRSQRAGYVTCVGYQPSTGGYVPELTARQHLELLAVLRRLPHHNVDALVGHVLRLVDLDLEADKKTQLYCRSSLRKLGLAMALLGAPRLLLLDAPTSGIDPITARSMWHTVDAFTKANNQAVVLATTLIPECLALCSRVIVLSGGEQTWSGAVANLRNTFFMGMVVTVTLTIEQKDDTMSAFLRRVNEIFEGEALAVSKTKNVVRFKICDPLYSMRSLKRKLALVLTVNVVREVDFGHVALHKLFGIEEPE</sequence>
<dbReference type="PROSITE" id="PS50893">
    <property type="entry name" value="ABC_TRANSPORTER_2"/>
    <property type="match status" value="1"/>
</dbReference>
<dbReference type="InterPro" id="IPR003439">
    <property type="entry name" value="ABC_transporter-like_ATP-bd"/>
</dbReference>
<feature type="compositionally biased region" description="Pro residues" evidence="7">
    <location>
        <begin position="665"/>
        <end position="674"/>
    </location>
</feature>
<dbReference type="EMBL" id="JABSTV010001249">
    <property type="protein sequence ID" value="KAH7961267.1"/>
    <property type="molecule type" value="Genomic_DNA"/>
</dbReference>
<keyword evidence="11" id="KW-1185">Reference proteome</keyword>
<keyword evidence="2 8" id="KW-0812">Transmembrane</keyword>
<dbReference type="PANTHER" id="PTHR19229">
    <property type="entry name" value="ATP-BINDING CASSETTE TRANSPORTER SUBFAMILY A ABCA"/>
    <property type="match status" value="1"/>
</dbReference>
<proteinExistence type="predicted"/>
<organism evidence="10 11">
    <name type="scientific">Rhipicephalus sanguineus</name>
    <name type="common">Brown dog tick</name>
    <name type="synonym">Ixodes sanguineus</name>
    <dbReference type="NCBI Taxonomy" id="34632"/>
    <lineage>
        <taxon>Eukaryota</taxon>
        <taxon>Metazoa</taxon>
        <taxon>Ecdysozoa</taxon>
        <taxon>Arthropoda</taxon>
        <taxon>Chelicerata</taxon>
        <taxon>Arachnida</taxon>
        <taxon>Acari</taxon>
        <taxon>Parasitiformes</taxon>
        <taxon>Ixodida</taxon>
        <taxon>Ixodoidea</taxon>
        <taxon>Ixodidae</taxon>
        <taxon>Rhipicephalinae</taxon>
        <taxon>Rhipicephalus</taxon>
        <taxon>Rhipicephalus</taxon>
    </lineage>
</organism>
<dbReference type="GO" id="GO:0016020">
    <property type="term" value="C:membrane"/>
    <property type="evidence" value="ECO:0007669"/>
    <property type="project" value="UniProtKB-SubCell"/>
</dbReference>